<keyword evidence="1" id="KW-0812">Transmembrane</keyword>
<keyword evidence="1" id="KW-1133">Transmembrane helix</keyword>
<gene>
    <name evidence="2" type="ORF">HJG63_009073</name>
</gene>
<evidence type="ECO:0000313" key="3">
    <source>
        <dbReference type="Proteomes" id="UP000593571"/>
    </source>
</evidence>
<protein>
    <submittedName>
        <fullName evidence="2">Uncharacterized protein</fullName>
    </submittedName>
</protein>
<evidence type="ECO:0000313" key="2">
    <source>
        <dbReference type="EMBL" id="KAF6410558.1"/>
    </source>
</evidence>
<sequence length="126" mass="14518">MCAGFVCVYISFQLFWVNAKEPQLLDLMVRALLPFIALNYSIIWLCPILIYPFISGWTFGLFPPFDSCITTMNIFCTTFVWTYIFIPLGYVPRSAVAKSYGNCMPNFLRNCQDIFKSNRIILNANV</sequence>
<dbReference type="EMBL" id="JACASE010000014">
    <property type="protein sequence ID" value="KAF6410558.1"/>
    <property type="molecule type" value="Genomic_DNA"/>
</dbReference>
<evidence type="ECO:0000256" key="1">
    <source>
        <dbReference type="SAM" id="Phobius"/>
    </source>
</evidence>
<accession>A0A7J8CI91</accession>
<comment type="caution">
    <text evidence="2">The sequence shown here is derived from an EMBL/GenBank/DDBJ whole genome shotgun (WGS) entry which is preliminary data.</text>
</comment>
<feature type="transmembrane region" description="Helical" evidence="1">
    <location>
        <begin position="35"/>
        <end position="62"/>
    </location>
</feature>
<dbReference type="AlphaFoldDB" id="A0A7J8CI91"/>
<dbReference type="Proteomes" id="UP000593571">
    <property type="component" value="Unassembled WGS sequence"/>
</dbReference>
<reference evidence="2 3" key="1">
    <citation type="journal article" date="2020" name="Nature">
        <title>Six reference-quality genomes reveal evolution of bat adaptations.</title>
        <authorList>
            <person name="Jebb D."/>
            <person name="Huang Z."/>
            <person name="Pippel M."/>
            <person name="Hughes G.M."/>
            <person name="Lavrichenko K."/>
            <person name="Devanna P."/>
            <person name="Winkler S."/>
            <person name="Jermiin L.S."/>
            <person name="Skirmuntt E.C."/>
            <person name="Katzourakis A."/>
            <person name="Burkitt-Gray L."/>
            <person name="Ray D.A."/>
            <person name="Sullivan K.A.M."/>
            <person name="Roscito J.G."/>
            <person name="Kirilenko B.M."/>
            <person name="Davalos L.M."/>
            <person name="Corthals A.P."/>
            <person name="Power M.L."/>
            <person name="Jones G."/>
            <person name="Ransome R.D."/>
            <person name="Dechmann D.K.N."/>
            <person name="Locatelli A.G."/>
            <person name="Puechmaille S.J."/>
            <person name="Fedrigo O."/>
            <person name="Jarvis E.D."/>
            <person name="Hiller M."/>
            <person name="Vernes S.C."/>
            <person name="Myers E.W."/>
            <person name="Teeling E.C."/>
        </authorList>
    </citation>
    <scope>NUCLEOTIDE SEQUENCE [LARGE SCALE GENOMIC DNA]</scope>
    <source>
        <strain evidence="2">MRouAeg1</strain>
        <tissue evidence="2">Muscle</tissue>
    </source>
</reference>
<organism evidence="2 3">
    <name type="scientific">Rousettus aegyptiacus</name>
    <name type="common">Egyptian fruit bat</name>
    <name type="synonym">Pteropus aegyptiacus</name>
    <dbReference type="NCBI Taxonomy" id="9407"/>
    <lineage>
        <taxon>Eukaryota</taxon>
        <taxon>Metazoa</taxon>
        <taxon>Chordata</taxon>
        <taxon>Craniata</taxon>
        <taxon>Vertebrata</taxon>
        <taxon>Euteleostomi</taxon>
        <taxon>Mammalia</taxon>
        <taxon>Eutheria</taxon>
        <taxon>Laurasiatheria</taxon>
        <taxon>Chiroptera</taxon>
        <taxon>Yinpterochiroptera</taxon>
        <taxon>Pteropodoidea</taxon>
        <taxon>Pteropodidae</taxon>
        <taxon>Rousettinae</taxon>
        <taxon>Rousettus</taxon>
    </lineage>
</organism>
<feature type="transmembrane region" description="Helical" evidence="1">
    <location>
        <begin position="74"/>
        <end position="91"/>
    </location>
</feature>
<keyword evidence="1" id="KW-0472">Membrane</keyword>
<keyword evidence="3" id="KW-1185">Reference proteome</keyword>
<name>A0A7J8CI91_ROUAE</name>
<proteinExistence type="predicted"/>